<evidence type="ECO:0000313" key="6">
    <source>
        <dbReference type="RefSeq" id="XP_022760630.1"/>
    </source>
</evidence>
<sequence>MGVVTHEFEVISPLPPTKVFKAFVLDFDNLFPKVVPHAVKSIELLEGDGGPGSIKKITFAEDSQVKYVKQKIEAMDKQNLSHTYSVIEGDALMNVLEKITYETKFEAAPGGGTLCKRICKYYTIGDIEIKEEEIKAGSERQAAVYKAVEDYLLANPHLYN</sequence>
<evidence type="ECO:0000256" key="1">
    <source>
        <dbReference type="ARBA" id="ARBA00009744"/>
    </source>
</evidence>
<dbReference type="GO" id="GO:0005737">
    <property type="term" value="C:cytoplasm"/>
    <property type="evidence" value="ECO:0007669"/>
    <property type="project" value="TreeGrafter"/>
</dbReference>
<dbReference type="CDD" id="cd07816">
    <property type="entry name" value="Bet_v1-like"/>
    <property type="match status" value="1"/>
</dbReference>
<dbReference type="PRINTS" id="PR00634">
    <property type="entry name" value="BETALLERGEN"/>
</dbReference>
<gene>
    <name evidence="6" type="primary">LOC111306896</name>
</gene>
<dbReference type="InterPro" id="IPR000916">
    <property type="entry name" value="Bet_v_I/MLP"/>
</dbReference>
<protein>
    <submittedName>
        <fullName evidence="6">Major allergen Pru ar 1-like</fullName>
    </submittedName>
</protein>
<dbReference type="GO" id="GO:0005634">
    <property type="term" value="C:nucleus"/>
    <property type="evidence" value="ECO:0007669"/>
    <property type="project" value="TreeGrafter"/>
</dbReference>
<dbReference type="InterPro" id="IPR023393">
    <property type="entry name" value="START-like_dom_sf"/>
</dbReference>
<keyword evidence="5" id="KW-1185">Reference proteome</keyword>
<comment type="similarity">
    <text evidence="1">Belongs to the BetVI family.</text>
</comment>
<keyword evidence="3" id="KW-0568">Pathogenesis-related protein</keyword>
<evidence type="ECO:0000313" key="5">
    <source>
        <dbReference type="Proteomes" id="UP000515121"/>
    </source>
</evidence>
<dbReference type="PANTHER" id="PTHR31213:SF55">
    <property type="entry name" value="STRESS-INDUCED PROTEIN SAM22"/>
    <property type="match status" value="1"/>
</dbReference>
<dbReference type="GO" id="GO:0038023">
    <property type="term" value="F:signaling receptor activity"/>
    <property type="evidence" value="ECO:0007669"/>
    <property type="project" value="InterPro"/>
</dbReference>
<evidence type="ECO:0000259" key="4">
    <source>
        <dbReference type="SMART" id="SM01037"/>
    </source>
</evidence>
<dbReference type="GO" id="GO:0010427">
    <property type="term" value="F:abscisic acid binding"/>
    <property type="evidence" value="ECO:0007669"/>
    <property type="project" value="InterPro"/>
</dbReference>
<dbReference type="GO" id="GO:0009738">
    <property type="term" value="P:abscisic acid-activated signaling pathway"/>
    <property type="evidence" value="ECO:0007669"/>
    <property type="project" value="InterPro"/>
</dbReference>
<dbReference type="FunFam" id="3.30.530.20:FF:000007">
    <property type="entry name" value="Major pollen allergen Bet v 1-A"/>
    <property type="match status" value="1"/>
</dbReference>
<dbReference type="SMART" id="SM01037">
    <property type="entry name" value="Bet_v_1"/>
    <property type="match status" value="1"/>
</dbReference>
<dbReference type="AlphaFoldDB" id="A0A6P6A771"/>
<keyword evidence="2" id="KW-0611">Plant defense</keyword>
<dbReference type="GO" id="GO:0004864">
    <property type="term" value="F:protein phosphatase inhibitor activity"/>
    <property type="evidence" value="ECO:0007669"/>
    <property type="project" value="InterPro"/>
</dbReference>
<dbReference type="KEGG" id="dzi:111306896"/>
<dbReference type="InterPro" id="IPR050279">
    <property type="entry name" value="Plant_def-hormone_signal"/>
</dbReference>
<dbReference type="OrthoDB" id="1500546at2759"/>
<reference evidence="6" key="1">
    <citation type="submission" date="2025-08" db="UniProtKB">
        <authorList>
            <consortium name="RefSeq"/>
        </authorList>
    </citation>
    <scope>IDENTIFICATION</scope>
    <source>
        <tissue evidence="6">Fruit stalk</tissue>
    </source>
</reference>
<dbReference type="RefSeq" id="XP_022760630.1">
    <property type="nucleotide sequence ID" value="XM_022904895.1"/>
</dbReference>
<organism evidence="5 6">
    <name type="scientific">Durio zibethinus</name>
    <name type="common">Durian</name>
    <dbReference type="NCBI Taxonomy" id="66656"/>
    <lineage>
        <taxon>Eukaryota</taxon>
        <taxon>Viridiplantae</taxon>
        <taxon>Streptophyta</taxon>
        <taxon>Embryophyta</taxon>
        <taxon>Tracheophyta</taxon>
        <taxon>Spermatophyta</taxon>
        <taxon>Magnoliopsida</taxon>
        <taxon>eudicotyledons</taxon>
        <taxon>Gunneridae</taxon>
        <taxon>Pentapetalae</taxon>
        <taxon>rosids</taxon>
        <taxon>malvids</taxon>
        <taxon>Malvales</taxon>
        <taxon>Malvaceae</taxon>
        <taxon>Helicteroideae</taxon>
        <taxon>Durio</taxon>
    </lineage>
</organism>
<accession>A0A6P6A771</accession>
<dbReference type="GeneID" id="111306896"/>
<dbReference type="Gene3D" id="3.30.530.20">
    <property type="match status" value="1"/>
</dbReference>
<dbReference type="Proteomes" id="UP000515121">
    <property type="component" value="Unplaced"/>
</dbReference>
<name>A0A6P6A771_DURZI</name>
<dbReference type="Pfam" id="PF00407">
    <property type="entry name" value="Bet_v_1"/>
    <property type="match status" value="1"/>
</dbReference>
<feature type="domain" description="Bet v I/Major latex protein" evidence="4">
    <location>
        <begin position="1"/>
        <end position="155"/>
    </location>
</feature>
<dbReference type="InterPro" id="IPR024949">
    <property type="entry name" value="Bet_v_I_allergen"/>
</dbReference>
<evidence type="ECO:0000256" key="3">
    <source>
        <dbReference type="ARBA" id="ARBA00023265"/>
    </source>
</evidence>
<dbReference type="SUPFAM" id="SSF55961">
    <property type="entry name" value="Bet v1-like"/>
    <property type="match status" value="1"/>
</dbReference>
<evidence type="ECO:0000256" key="2">
    <source>
        <dbReference type="ARBA" id="ARBA00022821"/>
    </source>
</evidence>
<dbReference type="GO" id="GO:0006952">
    <property type="term" value="P:defense response"/>
    <property type="evidence" value="ECO:0007669"/>
    <property type="project" value="UniProtKB-KW"/>
</dbReference>
<proteinExistence type="inferred from homology"/>
<dbReference type="PANTHER" id="PTHR31213">
    <property type="entry name" value="OS08G0374000 PROTEIN-RELATED"/>
    <property type="match status" value="1"/>
</dbReference>